<evidence type="ECO:0008006" key="3">
    <source>
        <dbReference type="Google" id="ProtNLM"/>
    </source>
</evidence>
<evidence type="ECO:0000313" key="1">
    <source>
        <dbReference type="EMBL" id="GAV28070.1"/>
    </source>
</evidence>
<keyword evidence="2" id="KW-1185">Reference proteome</keyword>
<sequence length="1247" mass="142356">MKEVNNKSIRRLWWVTMSLDHQDDNNACYKQTLLHSRLPTHIFHNFKINILRNEDGSINNNRYTELQESSSRTLEFRIASEDWKSLLGEEVLERHALGLPFSDPQIKPKDEIDDLDGDTKMADETYDDTFKPFLDQESKHVTVMVYYNSFSIDNGPCIALPSQVISAGVLEANEASQEDTLIFHLRNSLILIRFLFGKNDQLVPFIVYSRKLPLSNLEGSKICVNSQKNLLILSIFVCDFFLHTIEYDLNGVPSLHHEFNYSFQYSILDQCIIPVTESDDAIITISMQGGILCLTSIYNLTMPTNHEIMLKNTFPIPFYTVGLADTGGVLLLQESQYTIISLSFCLTGDESGNYVFDYPENSEGNFKINSFYTPTKKIITSFSSDGFSEEYYKHDQVLISRTRNKSVYLLDVYYDKKRHIFTSKMRRLFKYKHVISLFVFEPVNDSTFHFTFANEMGITESKLVSIVAENDTPLLKKVEDMWSQVNPYPMFDCELIASPGVRNTIENPSNDLWAITGCGPNHSLMNFKFGLIANKTQSAQKFYDIDQLYSFQVQGNDLIYLWASGEVRSSLLQLKKNFDNNGELVSFIGENLVNEPFICIDRTDETLQLIVTPTNLFLFDTTLQKLKLHLKLPSECILASSFNHKIALLYKDKGDMTTKFALLKISDEINCRPLEVQNLEFNPKLVSMMQFVSIADKCYLVVGDFNGFCFLFEETGVDTFKFVYKKKIKMSSYENSQEQKWSPEYTFVPYKLHQLDSANNFILSSRNGDYSIVNFSIASGKYEMQNIHSVKLGDTGQVEILPTDDPNVAYLLCANLWKIDSKESLFPKKIVIDGLKEHAIVACTVLPRLKPGQNDILLVLRGHTLTTLDIPSSSSVLTRSKRLETQCMKMNYFSNLDLFVLLPVPDVEDDKKSKLVFVESRTMRVLETATDFRDIFRKDEIPLCLHTWKVYETSGTYTNLVVGCQTDTGKGVVKVLRLSKDDMKAYAKLVFSYKEDEPVTHIESSGQNRCLLYSTGKKIIRWLYSASDTRLVERKVIFELQDPIKKFTLKRAENKDSVAKSFPLLAMTTNNKSAYAELDTISGEPLIKEKKTFTEFCSDGLISGDDTIITSNFNKESIYISSIHNDLATDQNALHIGYIPRLAFVNSFPPWVSIKDRCAYEEKQFLTIGLNGQIDLVRFANGNNSIYCTLKKDGNKQEQAQLLSTYTDQSLSDFSLVDIRTFKNPTFGQGGCIYDIKNDVFMSNILV</sequence>
<dbReference type="EMBL" id="BDGI01000056">
    <property type="protein sequence ID" value="GAV28070.1"/>
    <property type="molecule type" value="Genomic_DNA"/>
</dbReference>
<dbReference type="AlphaFoldDB" id="A0A1Q2YET9"/>
<accession>A0A1Q2YET9</accession>
<reference evidence="1 2" key="1">
    <citation type="submission" date="2016-08" db="EMBL/GenBank/DDBJ databases">
        <title>Whole genome shotgun sequence of Pichia membranifaciens KS47-1.</title>
        <authorList>
            <person name="Konishi M."/>
            <person name="Ishida M."/>
            <person name="Arakawa T."/>
            <person name="Kato Y."/>
            <person name="Horiuchi J."/>
        </authorList>
    </citation>
    <scope>NUCLEOTIDE SEQUENCE [LARGE SCALE GENOMIC DNA]</scope>
    <source>
        <strain evidence="1 2">KS47-1</strain>
    </source>
</reference>
<comment type="caution">
    <text evidence="1">The sequence shown here is derived from an EMBL/GenBank/DDBJ whole genome shotgun (WGS) entry which is preliminary data.</text>
</comment>
<dbReference type="OrthoDB" id="3992188at2759"/>
<dbReference type="Proteomes" id="UP000186136">
    <property type="component" value="Unassembled WGS sequence"/>
</dbReference>
<name>A0A1Q2YET9_9ASCO</name>
<organism evidence="1 2">
    <name type="scientific">Pichia membranifaciens</name>
    <dbReference type="NCBI Taxonomy" id="4926"/>
    <lineage>
        <taxon>Eukaryota</taxon>
        <taxon>Fungi</taxon>
        <taxon>Dikarya</taxon>
        <taxon>Ascomycota</taxon>
        <taxon>Saccharomycotina</taxon>
        <taxon>Pichiomycetes</taxon>
        <taxon>Pichiales</taxon>
        <taxon>Pichiaceae</taxon>
        <taxon>Pichia</taxon>
    </lineage>
</organism>
<protein>
    <recommendedName>
        <fullName evidence="3">Cleavage/polyadenylation specificity factor A subunit N-terminal domain-containing protein</fullName>
    </recommendedName>
</protein>
<evidence type="ECO:0000313" key="2">
    <source>
        <dbReference type="Proteomes" id="UP000186136"/>
    </source>
</evidence>
<proteinExistence type="predicted"/>
<gene>
    <name evidence="1" type="ORF">PMKS-001538</name>
</gene>